<dbReference type="EMBL" id="REFR01000015">
    <property type="protein sequence ID" value="RMB01993.1"/>
    <property type="molecule type" value="Genomic_DNA"/>
</dbReference>
<evidence type="ECO:0000259" key="5">
    <source>
        <dbReference type="Pfam" id="PF04335"/>
    </source>
</evidence>
<keyword evidence="4" id="KW-0472">Membrane</keyword>
<dbReference type="InParanoid" id="A0A3M0CFQ2"/>
<gene>
    <name evidence="6" type="ORF">BXY39_3503</name>
</gene>
<evidence type="ECO:0000256" key="3">
    <source>
        <dbReference type="ARBA" id="ARBA00022989"/>
    </source>
</evidence>
<reference evidence="6 7" key="1">
    <citation type="submission" date="2018-10" db="EMBL/GenBank/DDBJ databases">
        <title>Genomic Encyclopedia of Archaeal and Bacterial Type Strains, Phase II (KMG-II): from individual species to whole genera.</title>
        <authorList>
            <person name="Goeker M."/>
        </authorList>
    </citation>
    <scope>NUCLEOTIDE SEQUENCE [LARGE SCALE GENOMIC DNA]</scope>
    <source>
        <strain evidence="6 7">DSM 25217</strain>
    </source>
</reference>
<evidence type="ECO:0000313" key="6">
    <source>
        <dbReference type="EMBL" id="RMB01993.1"/>
    </source>
</evidence>
<evidence type="ECO:0000256" key="2">
    <source>
        <dbReference type="ARBA" id="ARBA00022692"/>
    </source>
</evidence>
<sequence length="229" mass="25606">MNLFKRPSVRYATSPEPVTPYQKAAQAWDERIGSARVQAHNWRLTAFCCLALSGGLAGALAWQSTQGTIVPYVVEVDELGQAQAVAPATADYRPTDPQIAFHLARFIENVRQVPADPIVLRQSWLRAYDFTTDRGALALNDYARVNDPFARVGQTQISVEVSSVIRASDNSFRIAWIERRYQNGQLAATERWTAILTIAIQPPRDAERLRSNPLGIFVHAINWSRESAQ</sequence>
<proteinExistence type="predicted"/>
<evidence type="ECO:0000256" key="4">
    <source>
        <dbReference type="ARBA" id="ARBA00023136"/>
    </source>
</evidence>
<feature type="domain" description="Bacterial virulence protein VirB8" evidence="5">
    <location>
        <begin position="23"/>
        <end position="226"/>
    </location>
</feature>
<dbReference type="NCBIfam" id="NF010446">
    <property type="entry name" value="PRK13872.1"/>
    <property type="match status" value="1"/>
</dbReference>
<dbReference type="InterPro" id="IPR035658">
    <property type="entry name" value="TrbF"/>
</dbReference>
<name>A0A3M0CFQ2_9PROT</name>
<evidence type="ECO:0000256" key="1">
    <source>
        <dbReference type="ARBA" id="ARBA00004167"/>
    </source>
</evidence>
<dbReference type="InterPro" id="IPR007430">
    <property type="entry name" value="VirB8"/>
</dbReference>
<comment type="caution">
    <text evidence="6">The sequence shown here is derived from an EMBL/GenBank/DDBJ whole genome shotgun (WGS) entry which is preliminary data.</text>
</comment>
<dbReference type="Pfam" id="PF04335">
    <property type="entry name" value="VirB8"/>
    <property type="match status" value="1"/>
</dbReference>
<accession>A0A3M0CFQ2</accession>
<protein>
    <submittedName>
        <fullName evidence="6">Type IV secretion system protein VirB5</fullName>
    </submittedName>
</protein>
<dbReference type="OrthoDB" id="597581at2"/>
<comment type="subcellular location">
    <subcellularLocation>
        <location evidence="1">Membrane</location>
        <topology evidence="1">Single-pass membrane protein</topology>
    </subcellularLocation>
</comment>
<dbReference type="GO" id="GO:0016020">
    <property type="term" value="C:membrane"/>
    <property type="evidence" value="ECO:0007669"/>
    <property type="project" value="UniProtKB-SubCell"/>
</dbReference>
<dbReference type="SUPFAM" id="SSF54427">
    <property type="entry name" value="NTF2-like"/>
    <property type="match status" value="1"/>
</dbReference>
<keyword evidence="7" id="KW-1185">Reference proteome</keyword>
<dbReference type="Proteomes" id="UP000271227">
    <property type="component" value="Unassembled WGS sequence"/>
</dbReference>
<organism evidence="6 7">
    <name type="scientific">Eilatimonas milleporae</name>
    <dbReference type="NCBI Taxonomy" id="911205"/>
    <lineage>
        <taxon>Bacteria</taxon>
        <taxon>Pseudomonadati</taxon>
        <taxon>Pseudomonadota</taxon>
        <taxon>Alphaproteobacteria</taxon>
        <taxon>Kordiimonadales</taxon>
        <taxon>Kordiimonadaceae</taxon>
        <taxon>Eilatimonas</taxon>
    </lineage>
</organism>
<dbReference type="Gene3D" id="3.10.450.230">
    <property type="entry name" value="VirB8 protein"/>
    <property type="match status" value="1"/>
</dbReference>
<keyword evidence="2" id="KW-0812">Transmembrane</keyword>
<dbReference type="CDD" id="cd16425">
    <property type="entry name" value="TrbF"/>
    <property type="match status" value="1"/>
</dbReference>
<evidence type="ECO:0000313" key="7">
    <source>
        <dbReference type="Proteomes" id="UP000271227"/>
    </source>
</evidence>
<dbReference type="InterPro" id="IPR032710">
    <property type="entry name" value="NTF2-like_dom_sf"/>
</dbReference>
<keyword evidence="3" id="KW-1133">Transmembrane helix</keyword>
<dbReference type="RefSeq" id="WP_121940129.1">
    <property type="nucleotide sequence ID" value="NZ_REFR01000015.1"/>
</dbReference>
<dbReference type="AlphaFoldDB" id="A0A3M0CFQ2"/>